<proteinExistence type="predicted"/>
<dbReference type="EMBL" id="VJZE01000629">
    <property type="protein sequence ID" value="MPY46326.1"/>
    <property type="molecule type" value="Genomic_DNA"/>
</dbReference>
<keyword evidence="2" id="KW-1185">Reference proteome</keyword>
<organism evidence="1 2">
    <name type="scientific">Streptomyces phyllanthi</name>
    <dbReference type="NCBI Taxonomy" id="1803180"/>
    <lineage>
        <taxon>Bacteria</taxon>
        <taxon>Bacillati</taxon>
        <taxon>Actinomycetota</taxon>
        <taxon>Actinomycetes</taxon>
        <taxon>Kitasatosporales</taxon>
        <taxon>Streptomycetaceae</taxon>
        <taxon>Streptomyces</taxon>
    </lineage>
</organism>
<dbReference type="AlphaFoldDB" id="A0A5N8WHG0"/>
<evidence type="ECO:0000313" key="2">
    <source>
        <dbReference type="Proteomes" id="UP000326979"/>
    </source>
</evidence>
<dbReference type="InterPro" id="IPR045730">
    <property type="entry name" value="DUF6084"/>
</dbReference>
<dbReference type="OrthoDB" id="115056at2"/>
<sequence>MTAPPAPSAPVAPVLAFAVTGAEEERFAALPTLRFRLEIARTGGSPVGSIALTTAVRIDVARRRYAREARVALAELFGAPEQWASSMRPLTWARTTIHVPAFDDRTMVEIPVECSYDTELAVTKYLRAVGDGDVPLDFLFSGTVFHRVPGGRGLAASRISWADGDTRYALPAGLWHSLTDRYHAGSPWLRLSRETYDRLDAYRVRHVLGSPDDAVRALLDSASLHHSGTLTS</sequence>
<name>A0A5N8WHG0_9ACTN</name>
<evidence type="ECO:0000313" key="1">
    <source>
        <dbReference type="EMBL" id="MPY46326.1"/>
    </source>
</evidence>
<comment type="caution">
    <text evidence="1">The sequence shown here is derived from an EMBL/GenBank/DDBJ whole genome shotgun (WGS) entry which is preliminary data.</text>
</comment>
<accession>A0A5N8WHG0</accession>
<dbReference type="Pfam" id="PF19562">
    <property type="entry name" value="DUF6084"/>
    <property type="match status" value="1"/>
</dbReference>
<dbReference type="RefSeq" id="WP_152791568.1">
    <property type="nucleotide sequence ID" value="NZ_BAABEQ010000027.1"/>
</dbReference>
<gene>
    <name evidence="1" type="ORF">FNH04_42420</name>
</gene>
<reference evidence="1 2" key="1">
    <citation type="submission" date="2019-07" db="EMBL/GenBank/DDBJ databases">
        <title>New species of Amycolatopsis and Streptomyces.</title>
        <authorList>
            <person name="Duangmal K."/>
            <person name="Teo W.F.A."/>
            <person name="Lipun K."/>
        </authorList>
    </citation>
    <scope>NUCLEOTIDE SEQUENCE [LARGE SCALE GENOMIC DNA]</scope>
    <source>
        <strain evidence="1 2">TISTR 2346</strain>
    </source>
</reference>
<protein>
    <submittedName>
        <fullName evidence="1">Uncharacterized protein</fullName>
    </submittedName>
</protein>
<dbReference type="Proteomes" id="UP000326979">
    <property type="component" value="Unassembled WGS sequence"/>
</dbReference>